<dbReference type="Proteomes" id="UP000006322">
    <property type="component" value="Unassembled WGS sequence"/>
</dbReference>
<keyword evidence="2" id="KW-1185">Reference proteome</keyword>
<evidence type="ECO:0000313" key="1">
    <source>
        <dbReference type="EMBL" id="GAC35575.1"/>
    </source>
</evidence>
<evidence type="ECO:0008006" key="3">
    <source>
        <dbReference type="Google" id="ProtNLM"/>
    </source>
</evidence>
<dbReference type="Pfam" id="PF11306">
    <property type="entry name" value="DUF3108"/>
    <property type="match status" value="1"/>
</dbReference>
<accession>K7AJR7</accession>
<protein>
    <recommendedName>
        <fullName evidence="3">DUF3108 domain-containing protein</fullName>
    </recommendedName>
</protein>
<proteinExistence type="predicted"/>
<gene>
    <name evidence="1" type="ORF">GPLA_4701</name>
</gene>
<comment type="caution">
    <text evidence="1">The sequence shown here is derived from an EMBL/GenBank/DDBJ whole genome shotgun (WGS) entry which is preliminary data.</text>
</comment>
<dbReference type="RefSeq" id="WP_007107337.1">
    <property type="nucleotide sequence ID" value="NZ_BAER01000143.1"/>
</dbReference>
<dbReference type="STRING" id="1129793.GPLA_4701"/>
<dbReference type="AlphaFoldDB" id="K7AJR7"/>
<dbReference type="InterPro" id="IPR021457">
    <property type="entry name" value="DUF3108"/>
</dbReference>
<sequence>MYSSTISTVLKVVSIYVLVTPFHCFADNEPDGDGESGILNINTLQCRLKSYELQFDLIRDEYNVGQAERSLKSLNNTGMQLQSNVTASVAFMEFVQKEISELPNYTANGLVPVKYTKQQKKPFKSKTTKSYLIKQDVSSNRSFDPLSVYDHLRELVCSGLKTDITVDVQEQKEKTQYHFLYKGEHTISLPIGDVDTVLMIRTRKTSSRETSIWFDINHNYVPVKIQQVNNGENQAILMATKIFTKK</sequence>
<evidence type="ECO:0000313" key="2">
    <source>
        <dbReference type="Proteomes" id="UP000006322"/>
    </source>
</evidence>
<name>K7AJR7_9ALTE</name>
<organism evidence="1 2">
    <name type="scientific">Paraglaciecola polaris LMG 21857</name>
    <dbReference type="NCBI Taxonomy" id="1129793"/>
    <lineage>
        <taxon>Bacteria</taxon>
        <taxon>Pseudomonadati</taxon>
        <taxon>Pseudomonadota</taxon>
        <taxon>Gammaproteobacteria</taxon>
        <taxon>Alteromonadales</taxon>
        <taxon>Alteromonadaceae</taxon>
        <taxon>Paraglaciecola</taxon>
    </lineage>
</organism>
<reference evidence="2" key="1">
    <citation type="journal article" date="2014" name="Environ. Microbiol.">
        <title>Comparative genomics of the marine bacterial genus Glaciecola reveals the high degree of genomic diversity and genomic characteristic for cold adaptation.</title>
        <authorList>
            <person name="Qin Q.L."/>
            <person name="Xie B.B."/>
            <person name="Yu Y."/>
            <person name="Shu Y.L."/>
            <person name="Rong J.C."/>
            <person name="Zhang Y.J."/>
            <person name="Zhao D.L."/>
            <person name="Chen X.L."/>
            <person name="Zhang X.Y."/>
            <person name="Chen B."/>
            <person name="Zhou B.C."/>
            <person name="Zhang Y.Z."/>
        </authorList>
    </citation>
    <scope>NUCLEOTIDE SEQUENCE [LARGE SCALE GENOMIC DNA]</scope>
    <source>
        <strain evidence="2">LMG 21857</strain>
    </source>
</reference>
<dbReference type="EMBL" id="BAER01000143">
    <property type="protein sequence ID" value="GAC35575.1"/>
    <property type="molecule type" value="Genomic_DNA"/>
</dbReference>
<dbReference type="OrthoDB" id="6007799at2"/>